<feature type="transmembrane region" description="Helical" evidence="6">
    <location>
        <begin position="39"/>
        <end position="63"/>
    </location>
</feature>
<comment type="subcellular location">
    <subcellularLocation>
        <location evidence="1">Cell membrane</location>
        <topology evidence="1">Multi-pass membrane protein</topology>
    </subcellularLocation>
</comment>
<evidence type="ECO:0000313" key="9">
    <source>
        <dbReference type="Proteomes" id="UP000092213"/>
    </source>
</evidence>
<proteinExistence type="predicted"/>
<evidence type="ECO:0000256" key="5">
    <source>
        <dbReference type="ARBA" id="ARBA00023136"/>
    </source>
</evidence>
<sequence>MDRRLLVLALGMFALGTDSFVVAGILPQLAQTYGVSIGAAGQMTTVYAITYAVLAPTIAALAASVPRKRLLLAGLGLFVVANLATALAPTLGIALLTRALAGLGAAMFSPTATGAGSMLVPPERRGYALSIIVAGLTAATALGSPMGAVIGGVGDWRWTMVFVSVLGAGSLLGVWLLLPQMPLPPAVTLRKRLAPLADTRVGLTLATTLLAMSGLFTVYTYFSVVFERAVGGSAAVLGVLLVIWGVAGTASNLMAGRLIDTVGSRKVLVTMLAVLVVDIALLPWTGSNVWTAALAIAVWGGCGWGLLVPQQHRLVTMAPSIAPVLLGLNTAATYIGVSAAGLIGAGAIQVLGVDQLGFVAALLLAASLIVSELATRRIAVVAAGLPRSSSAAA</sequence>
<accession>A0A193G2V6</accession>
<feature type="transmembrane region" description="Helical" evidence="6">
    <location>
        <begin position="290"/>
        <end position="309"/>
    </location>
</feature>
<name>A0A193G2V6_9BORD</name>
<dbReference type="InterPro" id="IPR011701">
    <property type="entry name" value="MFS"/>
</dbReference>
<protein>
    <submittedName>
        <fullName evidence="8">MFS transporter</fullName>
    </submittedName>
</protein>
<dbReference type="EMBL" id="CP016171">
    <property type="protein sequence ID" value="ANN73776.1"/>
    <property type="molecule type" value="Genomic_DNA"/>
</dbReference>
<dbReference type="GO" id="GO:0022857">
    <property type="term" value="F:transmembrane transporter activity"/>
    <property type="evidence" value="ECO:0007669"/>
    <property type="project" value="InterPro"/>
</dbReference>
<dbReference type="CDD" id="cd17324">
    <property type="entry name" value="MFS_NepI_like"/>
    <property type="match status" value="1"/>
</dbReference>
<dbReference type="AlphaFoldDB" id="A0A193G2V6"/>
<keyword evidence="5 6" id="KW-0472">Membrane</keyword>
<feature type="transmembrane region" description="Helical" evidence="6">
    <location>
        <begin position="127"/>
        <end position="150"/>
    </location>
</feature>
<reference evidence="8 9" key="1">
    <citation type="submission" date="2016-06" db="EMBL/GenBank/DDBJ databases">
        <title>Complete genome sequences of Bordetella bronchialis and Bordetella flabilis.</title>
        <authorList>
            <person name="LiPuma J.J."/>
            <person name="Spilker T."/>
        </authorList>
    </citation>
    <scope>NUCLEOTIDE SEQUENCE [LARGE SCALE GENOMIC DNA]</scope>
    <source>
        <strain evidence="8 9">AU17976</strain>
    </source>
</reference>
<dbReference type="SUPFAM" id="SSF103473">
    <property type="entry name" value="MFS general substrate transporter"/>
    <property type="match status" value="1"/>
</dbReference>
<dbReference type="PANTHER" id="PTHR43124">
    <property type="entry name" value="PURINE EFFLUX PUMP PBUE"/>
    <property type="match status" value="1"/>
</dbReference>
<dbReference type="STRING" id="463025.BAU08_22610"/>
<evidence type="ECO:0000256" key="1">
    <source>
        <dbReference type="ARBA" id="ARBA00004651"/>
    </source>
</evidence>
<evidence type="ECO:0000256" key="3">
    <source>
        <dbReference type="ARBA" id="ARBA00022692"/>
    </source>
</evidence>
<keyword evidence="2" id="KW-1003">Cell membrane</keyword>
<feature type="transmembrane region" description="Helical" evidence="6">
    <location>
        <begin position="199"/>
        <end position="222"/>
    </location>
</feature>
<feature type="transmembrane region" description="Helical" evidence="6">
    <location>
        <begin position="234"/>
        <end position="255"/>
    </location>
</feature>
<dbReference type="Proteomes" id="UP000092213">
    <property type="component" value="Chromosome"/>
</dbReference>
<dbReference type="Pfam" id="PF07690">
    <property type="entry name" value="MFS_1"/>
    <property type="match status" value="1"/>
</dbReference>
<evidence type="ECO:0000256" key="4">
    <source>
        <dbReference type="ARBA" id="ARBA00022989"/>
    </source>
</evidence>
<feature type="transmembrane region" description="Helical" evidence="6">
    <location>
        <begin position="267"/>
        <end position="284"/>
    </location>
</feature>
<evidence type="ECO:0000256" key="6">
    <source>
        <dbReference type="SAM" id="Phobius"/>
    </source>
</evidence>
<dbReference type="InterPro" id="IPR036259">
    <property type="entry name" value="MFS_trans_sf"/>
</dbReference>
<keyword evidence="3 6" id="KW-0812">Transmembrane</keyword>
<dbReference type="Gene3D" id="1.20.1250.20">
    <property type="entry name" value="MFS general substrate transporter like domains"/>
    <property type="match status" value="2"/>
</dbReference>
<organism evidence="8 9">
    <name type="scientific">Bordetella bronchialis</name>
    <dbReference type="NCBI Taxonomy" id="463025"/>
    <lineage>
        <taxon>Bacteria</taxon>
        <taxon>Pseudomonadati</taxon>
        <taxon>Pseudomonadota</taxon>
        <taxon>Betaproteobacteria</taxon>
        <taxon>Burkholderiales</taxon>
        <taxon>Alcaligenaceae</taxon>
        <taxon>Bordetella</taxon>
    </lineage>
</organism>
<feature type="transmembrane region" description="Helical" evidence="6">
    <location>
        <begin position="70"/>
        <end position="93"/>
    </location>
</feature>
<feature type="transmembrane region" description="Helical" evidence="6">
    <location>
        <begin position="99"/>
        <end position="120"/>
    </location>
</feature>
<feature type="transmembrane region" description="Helical" evidence="6">
    <location>
        <begin position="156"/>
        <end position="178"/>
    </location>
</feature>
<dbReference type="GO" id="GO:0005886">
    <property type="term" value="C:plasma membrane"/>
    <property type="evidence" value="ECO:0007669"/>
    <property type="project" value="UniProtKB-SubCell"/>
</dbReference>
<evidence type="ECO:0000256" key="2">
    <source>
        <dbReference type="ARBA" id="ARBA00022475"/>
    </source>
</evidence>
<gene>
    <name evidence="8" type="ORF">BAU08_22610</name>
</gene>
<dbReference type="PROSITE" id="PS50850">
    <property type="entry name" value="MFS"/>
    <property type="match status" value="1"/>
</dbReference>
<evidence type="ECO:0000313" key="8">
    <source>
        <dbReference type="EMBL" id="ANN73776.1"/>
    </source>
</evidence>
<keyword evidence="4 6" id="KW-1133">Transmembrane helix</keyword>
<dbReference type="RefSeq" id="WP_066671890.1">
    <property type="nucleotide sequence ID" value="NZ_CP016171.1"/>
</dbReference>
<dbReference type="InterPro" id="IPR020846">
    <property type="entry name" value="MFS_dom"/>
</dbReference>
<feature type="transmembrane region" description="Helical" evidence="6">
    <location>
        <begin position="321"/>
        <end position="350"/>
    </location>
</feature>
<dbReference type="InterPro" id="IPR050189">
    <property type="entry name" value="MFS_Efflux_Transporters"/>
</dbReference>
<evidence type="ECO:0000259" key="7">
    <source>
        <dbReference type="PROSITE" id="PS50850"/>
    </source>
</evidence>
<dbReference type="PANTHER" id="PTHR43124:SF10">
    <property type="entry name" value="PURINE EFFLUX PUMP PBUE"/>
    <property type="match status" value="1"/>
</dbReference>
<feature type="domain" description="Major facilitator superfamily (MFS) profile" evidence="7">
    <location>
        <begin position="4"/>
        <end position="378"/>
    </location>
</feature>
<feature type="transmembrane region" description="Helical" evidence="6">
    <location>
        <begin position="356"/>
        <end position="375"/>
    </location>
</feature>